<evidence type="ECO:0000256" key="1">
    <source>
        <dbReference type="SAM" id="MobiDB-lite"/>
    </source>
</evidence>
<evidence type="ECO:0000313" key="3">
    <source>
        <dbReference type="Proteomes" id="UP001151081"/>
    </source>
</evidence>
<organism evidence="2 3">
    <name type="scientific">Polyangium jinanense</name>
    <dbReference type="NCBI Taxonomy" id="2829994"/>
    <lineage>
        <taxon>Bacteria</taxon>
        <taxon>Pseudomonadati</taxon>
        <taxon>Myxococcota</taxon>
        <taxon>Polyangia</taxon>
        <taxon>Polyangiales</taxon>
        <taxon>Polyangiaceae</taxon>
        <taxon>Polyangium</taxon>
    </lineage>
</organism>
<feature type="compositionally biased region" description="Low complexity" evidence="1">
    <location>
        <begin position="29"/>
        <end position="49"/>
    </location>
</feature>
<evidence type="ECO:0000313" key="2">
    <source>
        <dbReference type="EMBL" id="MDC3988567.1"/>
    </source>
</evidence>
<gene>
    <name evidence="2" type="ORF">KEG57_49325</name>
</gene>
<dbReference type="AlphaFoldDB" id="A0A9X4AZW9"/>
<dbReference type="PROSITE" id="PS51257">
    <property type="entry name" value="PROKAR_LIPOPROTEIN"/>
    <property type="match status" value="1"/>
</dbReference>
<accession>A0A9X4AZW9</accession>
<comment type="caution">
    <text evidence="2">The sequence shown here is derived from an EMBL/GenBank/DDBJ whole genome shotgun (WGS) entry which is preliminary data.</text>
</comment>
<reference evidence="2 3" key="1">
    <citation type="submission" date="2021-04" db="EMBL/GenBank/DDBJ databases">
        <title>Genome analysis of Polyangium sp.</title>
        <authorList>
            <person name="Li Y."/>
            <person name="Wang J."/>
        </authorList>
    </citation>
    <scope>NUCLEOTIDE SEQUENCE [LARGE SCALE GENOMIC DNA]</scope>
    <source>
        <strain evidence="2 3">SDU14</strain>
    </source>
</reference>
<name>A0A9X4AZW9_9BACT</name>
<feature type="region of interest" description="Disordered" evidence="1">
    <location>
        <begin position="19"/>
        <end position="70"/>
    </location>
</feature>
<dbReference type="SUPFAM" id="SSF50998">
    <property type="entry name" value="Quinoprotein alcohol dehydrogenase-like"/>
    <property type="match status" value="1"/>
</dbReference>
<sequence>MIRTGYAGVLSLVTACGGAPSQNASSRSAPAEPDVAAARAPSANGGATATVSRRADERGDDGFVDPDTLPPGARLRLGSLRYGVNATSVAVTPEGRALAFDDDREALVEVREDGFIRPTPLPYAPQVLAVDAAGRLLAGTPQGIWAGEVQQSRRIAETSCATPAAASPSGARIACTGDGRSTVVVAGPDGTRTFVIRGEVGALAVTDDGVVALRRGAACELFDARGVLVTELGCEEHAVLAARPGGGFLLVERETLRMIDRDGRNRGRVPLPPDLASVAATASPSGRWLGIVGLGKSGIGSGKGVVVDLAEGRAGAPFPVVNGARALAFARDEGSVVIQGIALQGLRVPSGERVWGATGPNENVWALALGPRRVFALHDADIAVYDVAGALLARVPAPPPTRKAVLAALSDDVVRLGAYGTWTVLDVASGRTLCETKIGGTCPGLRMPPERDERRGVPKTLRALRATSDAYGSWTLPAGAAGLAVPHSLEAMRGGRAIDVLTLREKGNPGAFRLLVVDKATSAPRQTWTLPPGVHLDGVELSSDDRVVVIAQRQSVLVYEP</sequence>
<protein>
    <submittedName>
        <fullName evidence="2">Uncharacterized protein</fullName>
    </submittedName>
</protein>
<dbReference type="RefSeq" id="WP_272427860.1">
    <property type="nucleotide sequence ID" value="NZ_JAGTJJ010000076.1"/>
</dbReference>
<dbReference type="EMBL" id="JAGTJJ010000076">
    <property type="protein sequence ID" value="MDC3988567.1"/>
    <property type="molecule type" value="Genomic_DNA"/>
</dbReference>
<proteinExistence type="predicted"/>
<dbReference type="Proteomes" id="UP001151081">
    <property type="component" value="Unassembled WGS sequence"/>
</dbReference>
<keyword evidence="3" id="KW-1185">Reference proteome</keyword>
<dbReference type="InterPro" id="IPR011047">
    <property type="entry name" value="Quinoprotein_ADH-like_sf"/>
</dbReference>